<dbReference type="Proteomes" id="UP000198727">
    <property type="component" value="Unassembled WGS sequence"/>
</dbReference>
<evidence type="ECO:0000313" key="3">
    <source>
        <dbReference type="Proteomes" id="UP000198727"/>
    </source>
</evidence>
<organism evidence="2 3">
    <name type="scientific">Amycolatopsis arida</name>
    <dbReference type="NCBI Taxonomy" id="587909"/>
    <lineage>
        <taxon>Bacteria</taxon>
        <taxon>Bacillati</taxon>
        <taxon>Actinomycetota</taxon>
        <taxon>Actinomycetes</taxon>
        <taxon>Pseudonocardiales</taxon>
        <taxon>Pseudonocardiaceae</taxon>
        <taxon>Amycolatopsis</taxon>
    </lineage>
</organism>
<reference evidence="3" key="1">
    <citation type="submission" date="2016-10" db="EMBL/GenBank/DDBJ databases">
        <authorList>
            <person name="Varghese N."/>
            <person name="Submissions S."/>
        </authorList>
    </citation>
    <scope>NUCLEOTIDE SEQUENCE [LARGE SCALE GENOMIC DNA]</scope>
    <source>
        <strain evidence="3">CGMCC 4.5579</strain>
    </source>
</reference>
<gene>
    <name evidence="2" type="ORF">SAMN05421810_108146</name>
</gene>
<evidence type="ECO:0000313" key="2">
    <source>
        <dbReference type="EMBL" id="SFQ50552.1"/>
    </source>
</evidence>
<protein>
    <submittedName>
        <fullName evidence="2">Uncharacterized protein</fullName>
    </submittedName>
</protein>
<accession>A0A1I5Z2A7</accession>
<sequence>MAHHGYEYEEIDETAPRRLRAHTPAVEDSFGWLDTPDTEADEQAE</sequence>
<proteinExistence type="predicted"/>
<feature type="compositionally biased region" description="Acidic residues" evidence="1">
    <location>
        <begin position="36"/>
        <end position="45"/>
    </location>
</feature>
<dbReference type="EMBL" id="FOWW01000008">
    <property type="protein sequence ID" value="SFQ50552.1"/>
    <property type="molecule type" value="Genomic_DNA"/>
</dbReference>
<keyword evidence="3" id="KW-1185">Reference proteome</keyword>
<evidence type="ECO:0000256" key="1">
    <source>
        <dbReference type="SAM" id="MobiDB-lite"/>
    </source>
</evidence>
<feature type="region of interest" description="Disordered" evidence="1">
    <location>
        <begin position="1"/>
        <end position="45"/>
    </location>
</feature>
<dbReference type="STRING" id="587909.SAMN05421810_108146"/>
<dbReference type="RefSeq" id="WP_166677798.1">
    <property type="nucleotide sequence ID" value="NZ_FOWW01000008.1"/>
</dbReference>
<dbReference type="AlphaFoldDB" id="A0A1I5Z2A7"/>
<name>A0A1I5Z2A7_9PSEU</name>